<evidence type="ECO:0000313" key="2">
    <source>
        <dbReference type="Proteomes" id="UP000218811"/>
    </source>
</evidence>
<protein>
    <recommendedName>
        <fullName evidence="3">Ricin B lectin domain-containing protein</fullName>
    </recommendedName>
</protein>
<proteinExistence type="predicted"/>
<dbReference type="EMBL" id="KB468053">
    <property type="protein sequence ID" value="PCH40051.1"/>
    <property type="molecule type" value="Genomic_DNA"/>
</dbReference>
<name>A0A2H3JDU1_WOLCO</name>
<evidence type="ECO:0000313" key="1">
    <source>
        <dbReference type="EMBL" id="PCH40051.1"/>
    </source>
</evidence>
<keyword evidence="2" id="KW-1185">Reference proteome</keyword>
<dbReference type="Proteomes" id="UP000218811">
    <property type="component" value="Unassembled WGS sequence"/>
</dbReference>
<reference evidence="1 2" key="1">
    <citation type="journal article" date="2012" name="Science">
        <title>The Paleozoic origin of enzymatic lignin decomposition reconstructed from 31 fungal genomes.</title>
        <authorList>
            <person name="Floudas D."/>
            <person name="Binder M."/>
            <person name="Riley R."/>
            <person name="Barry K."/>
            <person name="Blanchette R.A."/>
            <person name="Henrissat B."/>
            <person name="Martinez A.T."/>
            <person name="Otillar R."/>
            <person name="Spatafora J.W."/>
            <person name="Yadav J.S."/>
            <person name="Aerts A."/>
            <person name="Benoit I."/>
            <person name="Boyd A."/>
            <person name="Carlson A."/>
            <person name="Copeland A."/>
            <person name="Coutinho P.M."/>
            <person name="de Vries R.P."/>
            <person name="Ferreira P."/>
            <person name="Findley K."/>
            <person name="Foster B."/>
            <person name="Gaskell J."/>
            <person name="Glotzer D."/>
            <person name="Gorecki P."/>
            <person name="Heitman J."/>
            <person name="Hesse C."/>
            <person name="Hori C."/>
            <person name="Igarashi K."/>
            <person name="Jurgens J.A."/>
            <person name="Kallen N."/>
            <person name="Kersten P."/>
            <person name="Kohler A."/>
            <person name="Kuees U."/>
            <person name="Kumar T.K.A."/>
            <person name="Kuo A."/>
            <person name="LaButti K."/>
            <person name="Larrondo L.F."/>
            <person name="Lindquist E."/>
            <person name="Ling A."/>
            <person name="Lombard V."/>
            <person name="Lucas S."/>
            <person name="Lundell T."/>
            <person name="Martin R."/>
            <person name="McLaughlin D.J."/>
            <person name="Morgenstern I."/>
            <person name="Morin E."/>
            <person name="Murat C."/>
            <person name="Nagy L.G."/>
            <person name="Nolan M."/>
            <person name="Ohm R.A."/>
            <person name="Patyshakuliyeva A."/>
            <person name="Rokas A."/>
            <person name="Ruiz-Duenas F.J."/>
            <person name="Sabat G."/>
            <person name="Salamov A."/>
            <person name="Samejima M."/>
            <person name="Schmutz J."/>
            <person name="Slot J.C."/>
            <person name="St John F."/>
            <person name="Stenlid J."/>
            <person name="Sun H."/>
            <person name="Sun S."/>
            <person name="Syed K."/>
            <person name="Tsang A."/>
            <person name="Wiebenga A."/>
            <person name="Young D."/>
            <person name="Pisabarro A."/>
            <person name="Eastwood D.C."/>
            <person name="Martin F."/>
            <person name="Cullen D."/>
            <person name="Grigoriev I.V."/>
            <person name="Hibbett D.S."/>
        </authorList>
    </citation>
    <scope>NUCLEOTIDE SEQUENCE [LARGE SCALE GENOMIC DNA]</scope>
    <source>
        <strain evidence="1 2">MD-104</strain>
    </source>
</reference>
<dbReference type="InterPro" id="IPR035992">
    <property type="entry name" value="Ricin_B-like_lectins"/>
</dbReference>
<organism evidence="1 2">
    <name type="scientific">Wolfiporia cocos (strain MD-104)</name>
    <name type="common">Brown rot fungus</name>
    <dbReference type="NCBI Taxonomy" id="742152"/>
    <lineage>
        <taxon>Eukaryota</taxon>
        <taxon>Fungi</taxon>
        <taxon>Dikarya</taxon>
        <taxon>Basidiomycota</taxon>
        <taxon>Agaricomycotina</taxon>
        <taxon>Agaricomycetes</taxon>
        <taxon>Polyporales</taxon>
        <taxon>Phaeolaceae</taxon>
        <taxon>Wolfiporia</taxon>
    </lineage>
</organism>
<accession>A0A2H3JDU1</accession>
<evidence type="ECO:0008006" key="3">
    <source>
        <dbReference type="Google" id="ProtNLM"/>
    </source>
</evidence>
<dbReference type="Gene3D" id="2.80.10.50">
    <property type="match status" value="1"/>
</dbReference>
<dbReference type="SUPFAM" id="SSF50370">
    <property type="entry name" value="Ricin B-like lectins"/>
    <property type="match status" value="1"/>
</dbReference>
<sequence>MSPAQNSSILPSAGIYYIINLHSKTALEVIDTPEGDLRVETASLYKKSSQQYIDDQWKLIPAGRGYIIQSMKSSSNGLLYMTMQTVGDNEKVIVTPYLTVWDIQHDTSTDYPDIVRFHWPTTKYVLQTVEKPSPEREVLVRGFVPSRWRQKWRLTRCETLPVANSPAHAEILEAGTSKQSVSQPTVSETVLVTEDANFITTTRTKMTVMTVTTITKRPCLWPGSDTASGATTETPIGD</sequence>
<gene>
    <name evidence="1" type="ORF">WOLCODRAFT_142889</name>
</gene>
<dbReference type="AlphaFoldDB" id="A0A2H3JDU1"/>